<feature type="transmembrane region" description="Helical" evidence="9">
    <location>
        <begin position="536"/>
        <end position="563"/>
    </location>
</feature>
<feature type="compositionally biased region" description="Basic and acidic residues" evidence="8">
    <location>
        <begin position="1"/>
        <end position="10"/>
    </location>
</feature>
<feature type="compositionally biased region" description="Polar residues" evidence="8">
    <location>
        <begin position="44"/>
        <end position="54"/>
    </location>
</feature>
<gene>
    <name evidence="11" type="ORF">OHK93_005433</name>
</gene>
<accession>A0AA43QGQ3</accession>
<evidence type="ECO:0000256" key="5">
    <source>
        <dbReference type="ARBA" id="ARBA00022989"/>
    </source>
</evidence>
<feature type="compositionally biased region" description="Polar residues" evidence="8">
    <location>
        <begin position="143"/>
        <end position="156"/>
    </location>
</feature>
<feature type="compositionally biased region" description="Basic and acidic residues" evidence="8">
    <location>
        <begin position="415"/>
        <end position="425"/>
    </location>
</feature>
<dbReference type="InterPro" id="IPR004713">
    <property type="entry name" value="CaH_exchang"/>
</dbReference>
<feature type="region of interest" description="Disordered" evidence="8">
    <location>
        <begin position="401"/>
        <end position="425"/>
    </location>
</feature>
<sequence length="629" mass="67565">MHRYKSEARYQARGVADDVTSYNPWALRFKKSKKEDEENPARRIQTNQSENVMASETAKSRRDRTLAGLHAPNHANTEPPSSSPNSPVSPTDVRDRGLETSTKDMAYEGEARNEKSQDSGTTESSGATGTTGTSGFLDEKPETPTTDGSSVKSAATTVRRRKRDLFKPSHWKLNKSEEPKKKKHGLFAKDNQEFTPWSQVRATVFNSWINVLLIFVPIGIAAKYAGLAPVAIFVLNFIAIIPLAAMLSFATEELALRVGETLGGLLNASFGNAVELIVSVIALVQNQVDIVQESLIGSMLSNLLLVLGMCFFFGGLNRPKQNFNLTVANTASSILALAVGALIIPSAWETFAPVPTDGGDAKKQSNMVAFSRGVAILLLMVYGCYLLFQLKTHVDLYNEKSEKVEKRKKKPKKGSKNDGKKEAGDSRKSIIAIGGLAGAQGPGVADEVVTMAGEQAQNEEERETPTLSKLSGFLTLAISTALVGVCAESMVGSIDAITEGGAISRTFVGLILLPIVGNAAEHATAVTVACKDKMDLAIGVAIGSSIQIALLVIPLSVVLGWILGKEAMDLSFDDFQVIVLFVTILLVSYLINDGESHWLEGVLLQTLYVIIALAAWFYPDAPGTEGSAS</sequence>
<evidence type="ECO:0000256" key="8">
    <source>
        <dbReference type="SAM" id="MobiDB-lite"/>
    </source>
</evidence>
<dbReference type="InterPro" id="IPR004837">
    <property type="entry name" value="NaCa_Exmemb"/>
</dbReference>
<dbReference type="Pfam" id="PF01699">
    <property type="entry name" value="Na_Ca_ex"/>
    <property type="match status" value="2"/>
</dbReference>
<organism evidence="11 12">
    <name type="scientific">Ramalina farinacea</name>
    <dbReference type="NCBI Taxonomy" id="258253"/>
    <lineage>
        <taxon>Eukaryota</taxon>
        <taxon>Fungi</taxon>
        <taxon>Dikarya</taxon>
        <taxon>Ascomycota</taxon>
        <taxon>Pezizomycotina</taxon>
        <taxon>Lecanoromycetes</taxon>
        <taxon>OSLEUM clade</taxon>
        <taxon>Lecanoromycetidae</taxon>
        <taxon>Lecanorales</taxon>
        <taxon>Lecanorineae</taxon>
        <taxon>Ramalinaceae</taxon>
        <taxon>Ramalina</taxon>
    </lineage>
</organism>
<dbReference type="FunFam" id="1.20.1420.30:FF:000011">
    <property type="entry name" value="Vacuolar calcium ion transporter"/>
    <property type="match status" value="1"/>
</dbReference>
<comment type="similarity">
    <text evidence="2">Belongs to the Ca(2+):cation antiporter (CaCA) (TC 2.A.19) family.</text>
</comment>
<feature type="transmembrane region" description="Helical" evidence="9">
    <location>
        <begin position="598"/>
        <end position="618"/>
    </location>
</feature>
<feature type="transmembrane region" description="Helical" evidence="9">
    <location>
        <begin position="575"/>
        <end position="591"/>
    </location>
</feature>
<feature type="compositionally biased region" description="Basic and acidic residues" evidence="8">
    <location>
        <begin position="92"/>
        <end position="117"/>
    </location>
</feature>
<dbReference type="InterPro" id="IPR044880">
    <property type="entry name" value="NCX_ion-bd_dom_sf"/>
</dbReference>
<keyword evidence="4 9" id="KW-0812">Transmembrane</keyword>
<feature type="transmembrane region" description="Helical" evidence="9">
    <location>
        <begin position="323"/>
        <end position="348"/>
    </location>
</feature>
<evidence type="ECO:0000256" key="1">
    <source>
        <dbReference type="ARBA" id="ARBA00004127"/>
    </source>
</evidence>
<feature type="compositionally biased region" description="Low complexity" evidence="8">
    <location>
        <begin position="119"/>
        <end position="135"/>
    </location>
</feature>
<evidence type="ECO:0000256" key="4">
    <source>
        <dbReference type="ARBA" id="ARBA00022692"/>
    </source>
</evidence>
<feature type="transmembrane region" description="Helical" evidence="9">
    <location>
        <begin position="204"/>
        <end position="224"/>
    </location>
</feature>
<reference evidence="11" key="1">
    <citation type="journal article" date="2023" name="Genome Biol. Evol.">
        <title>First Whole Genome Sequence and Flow Cytometry Genome Size Data for the Lichen-Forming Fungus Ramalina farinacea (Ascomycota).</title>
        <authorList>
            <person name="Llewellyn T."/>
            <person name="Mian S."/>
            <person name="Hill R."/>
            <person name="Leitch I.J."/>
            <person name="Gaya E."/>
        </authorList>
    </citation>
    <scope>NUCLEOTIDE SEQUENCE</scope>
    <source>
        <strain evidence="11">LIQ254RAFAR</strain>
    </source>
</reference>
<evidence type="ECO:0000256" key="3">
    <source>
        <dbReference type="ARBA" id="ARBA00022448"/>
    </source>
</evidence>
<comment type="subcellular location">
    <subcellularLocation>
        <location evidence="1">Endomembrane system</location>
        <topology evidence="1">Multi-pass membrane protein</topology>
    </subcellularLocation>
</comment>
<feature type="transmembrane region" description="Helical" evidence="9">
    <location>
        <begin position="296"/>
        <end position="316"/>
    </location>
</feature>
<feature type="domain" description="Sodium/calcium exchanger membrane region" evidence="10">
    <location>
        <begin position="230"/>
        <end position="390"/>
    </location>
</feature>
<feature type="transmembrane region" description="Helical" evidence="9">
    <location>
        <begin position="368"/>
        <end position="388"/>
    </location>
</feature>
<dbReference type="PANTHER" id="PTHR31503">
    <property type="entry name" value="VACUOLAR CALCIUM ION TRANSPORTER"/>
    <property type="match status" value="1"/>
</dbReference>
<keyword evidence="12" id="KW-1185">Reference proteome</keyword>
<dbReference type="Proteomes" id="UP001161017">
    <property type="component" value="Unassembled WGS sequence"/>
</dbReference>
<dbReference type="Gene3D" id="1.20.1420.30">
    <property type="entry name" value="NCX, central ion-binding region"/>
    <property type="match status" value="2"/>
</dbReference>
<feature type="domain" description="Sodium/calcium exchanger membrane region" evidence="10">
    <location>
        <begin position="472"/>
        <end position="616"/>
    </location>
</feature>
<name>A0AA43QGQ3_9LECA</name>
<keyword evidence="5 9" id="KW-1133">Transmembrane helix</keyword>
<feature type="compositionally biased region" description="Low complexity" evidence="8">
    <location>
        <begin position="79"/>
        <end position="90"/>
    </location>
</feature>
<dbReference type="EMBL" id="JAPUFD010000003">
    <property type="protein sequence ID" value="MDI1486207.1"/>
    <property type="molecule type" value="Genomic_DNA"/>
</dbReference>
<evidence type="ECO:0000313" key="12">
    <source>
        <dbReference type="Proteomes" id="UP001161017"/>
    </source>
</evidence>
<proteinExistence type="inferred from homology"/>
<dbReference type="GO" id="GO:0006874">
    <property type="term" value="P:intracellular calcium ion homeostasis"/>
    <property type="evidence" value="ECO:0007669"/>
    <property type="project" value="TreeGrafter"/>
</dbReference>
<keyword evidence="6" id="KW-0406">Ion transport</keyword>
<keyword evidence="3" id="KW-0813">Transport</keyword>
<evidence type="ECO:0000256" key="6">
    <source>
        <dbReference type="ARBA" id="ARBA00023065"/>
    </source>
</evidence>
<dbReference type="GO" id="GO:0000329">
    <property type="term" value="C:fungal-type vacuole membrane"/>
    <property type="evidence" value="ECO:0007669"/>
    <property type="project" value="TreeGrafter"/>
</dbReference>
<evidence type="ECO:0000256" key="7">
    <source>
        <dbReference type="ARBA" id="ARBA00023136"/>
    </source>
</evidence>
<evidence type="ECO:0000256" key="2">
    <source>
        <dbReference type="ARBA" id="ARBA00008170"/>
    </source>
</evidence>
<dbReference type="GO" id="GO:0015369">
    <property type="term" value="F:calcium:proton antiporter activity"/>
    <property type="evidence" value="ECO:0007669"/>
    <property type="project" value="TreeGrafter"/>
</dbReference>
<feature type="region of interest" description="Disordered" evidence="8">
    <location>
        <begin position="1"/>
        <end position="159"/>
    </location>
</feature>
<feature type="transmembrane region" description="Helical" evidence="9">
    <location>
        <begin position="230"/>
        <end position="250"/>
    </location>
</feature>
<evidence type="ECO:0000259" key="10">
    <source>
        <dbReference type="Pfam" id="PF01699"/>
    </source>
</evidence>
<evidence type="ECO:0000256" key="9">
    <source>
        <dbReference type="SAM" id="Phobius"/>
    </source>
</evidence>
<dbReference type="PANTHER" id="PTHR31503:SF20">
    <property type="entry name" value="CA(2+)_H(+) EXCHANGER, PUTATIVE (EUROFUNG)-RELATED"/>
    <property type="match status" value="1"/>
</dbReference>
<feature type="transmembrane region" description="Helical" evidence="9">
    <location>
        <begin position="262"/>
        <end position="284"/>
    </location>
</feature>
<protein>
    <recommendedName>
        <fullName evidence="10">Sodium/calcium exchanger membrane region domain-containing protein</fullName>
    </recommendedName>
</protein>
<evidence type="ECO:0000313" key="11">
    <source>
        <dbReference type="EMBL" id="MDI1486207.1"/>
    </source>
</evidence>
<keyword evidence="7 9" id="KW-0472">Membrane</keyword>
<dbReference type="GO" id="GO:0012505">
    <property type="term" value="C:endomembrane system"/>
    <property type="evidence" value="ECO:0007669"/>
    <property type="project" value="UniProtKB-SubCell"/>
</dbReference>
<dbReference type="AlphaFoldDB" id="A0AA43QGQ3"/>
<comment type="caution">
    <text evidence="11">The sequence shown here is derived from an EMBL/GenBank/DDBJ whole genome shotgun (WGS) entry which is preliminary data.</text>
</comment>